<keyword evidence="3" id="KW-1185">Reference proteome</keyword>
<evidence type="ECO:0000256" key="1">
    <source>
        <dbReference type="SAM" id="MobiDB-lite"/>
    </source>
</evidence>
<evidence type="ECO:0000313" key="3">
    <source>
        <dbReference type="Proteomes" id="UP001500457"/>
    </source>
</evidence>
<gene>
    <name evidence="2" type="ORF">GCM10023203_59440</name>
</gene>
<evidence type="ECO:0000313" key="2">
    <source>
        <dbReference type="EMBL" id="GAA4896965.1"/>
    </source>
</evidence>
<organism evidence="2 3">
    <name type="scientific">Actinomycetospora straminea</name>
    <dbReference type="NCBI Taxonomy" id="663607"/>
    <lineage>
        <taxon>Bacteria</taxon>
        <taxon>Bacillati</taxon>
        <taxon>Actinomycetota</taxon>
        <taxon>Actinomycetes</taxon>
        <taxon>Pseudonocardiales</taxon>
        <taxon>Pseudonocardiaceae</taxon>
        <taxon>Actinomycetospora</taxon>
    </lineage>
</organism>
<protein>
    <submittedName>
        <fullName evidence="2">Uncharacterized protein</fullName>
    </submittedName>
</protein>
<proteinExistence type="predicted"/>
<name>A0ABP9FIN9_9PSEU</name>
<sequence length="125" mass="13488">MPWSISGAGAGAVRGSWVRVMVTPLVVSEECRRGDTVERLDERVAADDPGTRRSSSGLLAPRWRAAVRHRRAPHGPPMTQRRKEVLRDRPCVTRTGYGGGPVVTPRRLPGSQGRTAAPARTPSGS</sequence>
<dbReference type="Proteomes" id="UP001500457">
    <property type="component" value="Unassembled WGS sequence"/>
</dbReference>
<comment type="caution">
    <text evidence="2">The sequence shown here is derived from an EMBL/GenBank/DDBJ whole genome shotgun (WGS) entry which is preliminary data.</text>
</comment>
<accession>A0ABP9FIN9</accession>
<feature type="compositionally biased region" description="Basic and acidic residues" evidence="1">
    <location>
        <begin position="81"/>
        <end position="91"/>
    </location>
</feature>
<reference evidence="3" key="1">
    <citation type="journal article" date="2019" name="Int. J. Syst. Evol. Microbiol.">
        <title>The Global Catalogue of Microorganisms (GCM) 10K type strain sequencing project: providing services to taxonomists for standard genome sequencing and annotation.</title>
        <authorList>
            <consortium name="The Broad Institute Genomics Platform"/>
            <consortium name="The Broad Institute Genome Sequencing Center for Infectious Disease"/>
            <person name="Wu L."/>
            <person name="Ma J."/>
        </authorList>
    </citation>
    <scope>NUCLEOTIDE SEQUENCE [LARGE SCALE GENOMIC DNA]</scope>
    <source>
        <strain evidence="3">JCM 17983</strain>
    </source>
</reference>
<feature type="region of interest" description="Disordered" evidence="1">
    <location>
        <begin position="69"/>
        <end position="125"/>
    </location>
</feature>
<dbReference type="EMBL" id="BAABHQ010000032">
    <property type="protein sequence ID" value="GAA4896965.1"/>
    <property type="molecule type" value="Genomic_DNA"/>
</dbReference>